<reference evidence="3" key="1">
    <citation type="submission" date="2025-08" db="UniProtKB">
        <authorList>
            <consortium name="RefSeq"/>
        </authorList>
    </citation>
    <scope>IDENTIFICATION</scope>
</reference>
<organism evidence="2 3">
    <name type="scientific">Priapulus caudatus</name>
    <name type="common">Priapulid worm</name>
    <dbReference type="NCBI Taxonomy" id="37621"/>
    <lineage>
        <taxon>Eukaryota</taxon>
        <taxon>Metazoa</taxon>
        <taxon>Ecdysozoa</taxon>
        <taxon>Scalidophora</taxon>
        <taxon>Priapulida</taxon>
        <taxon>Priapulimorpha</taxon>
        <taxon>Priapulimorphida</taxon>
        <taxon>Priapulidae</taxon>
        <taxon>Priapulus</taxon>
    </lineage>
</organism>
<dbReference type="GeneID" id="106813090"/>
<feature type="compositionally biased region" description="Basic and acidic residues" evidence="1">
    <location>
        <begin position="162"/>
        <end position="172"/>
    </location>
</feature>
<dbReference type="RefSeq" id="XP_014672627.1">
    <property type="nucleotide sequence ID" value="XM_014817141.1"/>
</dbReference>
<evidence type="ECO:0000256" key="1">
    <source>
        <dbReference type="SAM" id="MobiDB-lite"/>
    </source>
</evidence>
<evidence type="ECO:0000313" key="2">
    <source>
        <dbReference type="Proteomes" id="UP000695022"/>
    </source>
</evidence>
<evidence type="ECO:0000313" key="3">
    <source>
        <dbReference type="RefSeq" id="XP_014672627.1"/>
    </source>
</evidence>
<name>A0ABM1EKA6_PRICU</name>
<gene>
    <name evidence="3" type="primary">LOC106813090</name>
</gene>
<dbReference type="Proteomes" id="UP000695022">
    <property type="component" value="Unplaced"/>
</dbReference>
<keyword evidence="2" id="KW-1185">Reference proteome</keyword>
<feature type="compositionally biased region" description="Low complexity" evidence="1">
    <location>
        <begin position="58"/>
        <end position="70"/>
    </location>
</feature>
<proteinExistence type="predicted"/>
<feature type="compositionally biased region" description="Polar residues" evidence="1">
    <location>
        <begin position="101"/>
        <end position="116"/>
    </location>
</feature>
<protein>
    <submittedName>
        <fullName evidence="3">Uncharacterized protein LOC106813090 isoform X1</fullName>
    </submittedName>
</protein>
<feature type="region of interest" description="Disordered" evidence="1">
    <location>
        <begin position="30"/>
        <end position="189"/>
    </location>
</feature>
<feature type="compositionally biased region" description="Basic and acidic residues" evidence="1">
    <location>
        <begin position="74"/>
        <end position="86"/>
    </location>
</feature>
<sequence length="290" mass="31925">MAFLRSKLSDSLRDLNYRKEVLCEETNNDVEMDDDFGGMFPPPKVPSAKIKNRGARPASTDAAADGWSDASADEPFRARSQSDSRARPPQLLITSHPPDNVNGSLGSLNSPRNSGGHSPGDSLDRRTVYTRGGKSVANEASFGRPRSGSETKKRGPVMNLVDKFRNRSSSDSRRRHSSSPNAGGDQLLLQRELPRLNVLTLPPDGSGPDQVPWWRRRRSADPVTVPIPYYRQHRNLSLCAEEEAGYENERNAVMNNSLSPRDRPSSPQSIAGGWRFDVSGKLVLGIAEFS</sequence>
<accession>A0ABM1EKA6</accession>